<comment type="subcellular location">
    <subcellularLocation>
        <location evidence="2">Cytoplasm</location>
    </subcellularLocation>
    <subcellularLocation>
        <location evidence="1">Nucleus</location>
    </subcellularLocation>
</comment>
<keyword evidence="4" id="KW-0963">Cytoplasm</keyword>
<evidence type="ECO:0000256" key="3">
    <source>
        <dbReference type="ARBA" id="ARBA00018915"/>
    </source>
</evidence>
<accession>A0A401RNC9</accession>
<dbReference type="Pfam" id="PF04969">
    <property type="entry name" value="CS"/>
    <property type="match status" value="1"/>
</dbReference>
<evidence type="ECO:0000256" key="2">
    <source>
        <dbReference type="ARBA" id="ARBA00004496"/>
    </source>
</evidence>
<proteinExistence type="predicted"/>
<dbReference type="InterPro" id="IPR008978">
    <property type="entry name" value="HSP20-like_chaperone"/>
</dbReference>
<evidence type="ECO:0000256" key="4">
    <source>
        <dbReference type="ARBA" id="ARBA00022490"/>
    </source>
</evidence>
<dbReference type="InterPro" id="IPR007052">
    <property type="entry name" value="CS_dom"/>
</dbReference>
<dbReference type="GO" id="GO:0005634">
    <property type="term" value="C:nucleus"/>
    <property type="evidence" value="ECO:0007669"/>
    <property type="project" value="UniProtKB-SubCell"/>
</dbReference>
<protein>
    <recommendedName>
        <fullName evidence="3">NudC domain-containing protein 1</fullName>
    </recommendedName>
</protein>
<dbReference type="Gene3D" id="2.60.40.790">
    <property type="match status" value="1"/>
</dbReference>
<reference evidence="7 8" key="1">
    <citation type="journal article" date="2018" name="Nat. Ecol. Evol.">
        <title>Shark genomes provide insights into elasmobranch evolution and the origin of vertebrates.</title>
        <authorList>
            <person name="Hara Y"/>
            <person name="Yamaguchi K"/>
            <person name="Onimaru K"/>
            <person name="Kadota M"/>
            <person name="Koyanagi M"/>
            <person name="Keeley SD"/>
            <person name="Tatsumi K"/>
            <person name="Tanaka K"/>
            <person name="Motone F"/>
            <person name="Kageyama Y"/>
            <person name="Nozu R"/>
            <person name="Adachi N"/>
            <person name="Nishimura O"/>
            <person name="Nakagawa R"/>
            <person name="Tanegashima C"/>
            <person name="Kiyatake I"/>
            <person name="Matsumoto R"/>
            <person name="Murakumo K"/>
            <person name="Nishida K"/>
            <person name="Terakita A"/>
            <person name="Kuratani S"/>
            <person name="Sato K"/>
            <person name="Hyodo S Kuraku.S."/>
        </authorList>
    </citation>
    <scope>NUCLEOTIDE SEQUENCE [LARGE SCALE GENOMIC DNA]</scope>
</reference>
<comment type="caution">
    <text evidence="7">The sequence shown here is derived from an EMBL/GenBank/DDBJ whole genome shotgun (WGS) entry which is preliminary data.</text>
</comment>
<evidence type="ECO:0000313" key="8">
    <source>
        <dbReference type="Proteomes" id="UP000287033"/>
    </source>
</evidence>
<keyword evidence="5" id="KW-0539">Nucleus</keyword>
<gene>
    <name evidence="7" type="ORF">chiPu_0000098</name>
</gene>
<dbReference type="OMA" id="DTRFVHH"/>
<sequence length="585" mass="66509">MAAANCSLTVSRHLLDPKFDSYKLSLETLPIYTVDLDGAVAEVKLREDQYTLDHMCVFGMYNYLHCDRWYPDSVYYIDQHERIMHLDITLDTAISKPREVFRLSPEIKSCDTLVCASMHFTSPSWVSLSDGTGKLYLIRTGKRGANNIEKWEIMYQQELGEPFVIVHSHSYLKDSTHSIDVVLLRTEKDESSIRGSGFHSAVDWLTITNANNESNKYEVLRHRTLCGKLAPHYAAVEQDGTGLMIASDKPFKFVQIDGKCVEEQKVEKMDTNQEKEPVYYWQQTDEDLTVNIQLPDNTTKQNIDFQLSAGHLQVGMKGEAAIIEGNLYSSVDHGLSKWTINGNSLEVFLLKKNKGVTWPQLIVGDNRGEFIMDPDQASPINECLLNLASEELNADPEKDKPPCNTSELEECDRFPDDTASLTRFDANTSKATHVVNLSSHQYLFTAVVDPAEMPCFCLRHDVDALLWQPHSQQDNMWEHIGTFNALGYVQASKREKKFSTCAPNYSYAALCECFRRVFIYRQPAPVQTVLYNRKEARHVGQVAKQQVASLETNDPVLGFQATNERLFVLTRKNLFIIKVNTDISE</sequence>
<dbReference type="InterPro" id="IPR037895">
    <property type="entry name" value="NUDCD1"/>
</dbReference>
<dbReference type="EMBL" id="BEZZ01000001">
    <property type="protein sequence ID" value="GCC19604.1"/>
    <property type="molecule type" value="Genomic_DNA"/>
</dbReference>
<evidence type="ECO:0000256" key="1">
    <source>
        <dbReference type="ARBA" id="ARBA00004123"/>
    </source>
</evidence>
<dbReference type="PANTHER" id="PTHR21664:SF1">
    <property type="entry name" value="NUDC DOMAIN-CONTAINING PROTEIN 1"/>
    <property type="match status" value="1"/>
</dbReference>
<organism evidence="7 8">
    <name type="scientific">Chiloscyllium punctatum</name>
    <name type="common">Brownbanded bambooshark</name>
    <name type="synonym">Hemiscyllium punctatum</name>
    <dbReference type="NCBI Taxonomy" id="137246"/>
    <lineage>
        <taxon>Eukaryota</taxon>
        <taxon>Metazoa</taxon>
        <taxon>Chordata</taxon>
        <taxon>Craniata</taxon>
        <taxon>Vertebrata</taxon>
        <taxon>Chondrichthyes</taxon>
        <taxon>Elasmobranchii</taxon>
        <taxon>Galeomorphii</taxon>
        <taxon>Galeoidea</taxon>
        <taxon>Orectolobiformes</taxon>
        <taxon>Hemiscylliidae</taxon>
        <taxon>Chiloscyllium</taxon>
    </lineage>
</organism>
<evidence type="ECO:0000256" key="5">
    <source>
        <dbReference type="ARBA" id="ARBA00023242"/>
    </source>
</evidence>
<name>A0A401RNC9_CHIPU</name>
<dbReference type="PROSITE" id="PS51203">
    <property type="entry name" value="CS"/>
    <property type="match status" value="1"/>
</dbReference>
<dbReference type="SUPFAM" id="SSF49764">
    <property type="entry name" value="HSP20-like chaperones"/>
    <property type="match status" value="1"/>
</dbReference>
<dbReference type="GO" id="GO:0005737">
    <property type="term" value="C:cytoplasm"/>
    <property type="evidence" value="ECO:0007669"/>
    <property type="project" value="UniProtKB-SubCell"/>
</dbReference>
<keyword evidence="8" id="KW-1185">Reference proteome</keyword>
<evidence type="ECO:0000259" key="6">
    <source>
        <dbReference type="PROSITE" id="PS51203"/>
    </source>
</evidence>
<feature type="domain" description="CS" evidence="6">
    <location>
        <begin position="274"/>
        <end position="362"/>
    </location>
</feature>
<dbReference type="STRING" id="137246.A0A401RNC9"/>
<dbReference type="PANTHER" id="PTHR21664">
    <property type="entry name" value="CHRONIC MYELOGENOUS LEUKEMIA TUMOR ANTIGEN 66"/>
    <property type="match status" value="1"/>
</dbReference>
<dbReference type="AlphaFoldDB" id="A0A401RNC9"/>
<evidence type="ECO:0000313" key="7">
    <source>
        <dbReference type="EMBL" id="GCC19604.1"/>
    </source>
</evidence>
<dbReference type="Proteomes" id="UP000287033">
    <property type="component" value="Unassembled WGS sequence"/>
</dbReference>
<dbReference type="OrthoDB" id="428655at2759"/>